<dbReference type="PROSITE" id="PS50977">
    <property type="entry name" value="HTH_TETR_2"/>
    <property type="match status" value="1"/>
</dbReference>
<reference evidence="5 6" key="1">
    <citation type="journal article" date="2010" name="ChemBioChem">
        <title>Cloning and characterization of the biosynthetic gene cluster of 16-membered macrolide antibiotic FD-891: involvement of a dual functional cytochrome P450 monooxygenase catalyzing epoxidation and hydroxylation.</title>
        <authorList>
            <person name="Kudo F."/>
            <person name="Motegi A."/>
            <person name="Mizoue K."/>
            <person name="Eguchi T."/>
        </authorList>
    </citation>
    <scope>NUCLEOTIDE SEQUENCE [LARGE SCALE GENOMIC DNA]</scope>
    <source>
        <strain evidence="5 6">A-8890</strain>
    </source>
</reference>
<feature type="compositionally biased region" description="Basic and acidic residues" evidence="3">
    <location>
        <begin position="35"/>
        <end position="44"/>
    </location>
</feature>
<evidence type="ECO:0000313" key="5">
    <source>
        <dbReference type="EMBL" id="BBC30871.1"/>
    </source>
</evidence>
<name>A0ABN5VCH5_9ACTN</name>
<reference evidence="5 6" key="2">
    <citation type="journal article" date="2023" name="ChemBioChem">
        <title>Acyltransferase Domain Exchange between Two Independent Type I Polyketide Synthases in the Same Producer Strain of Macrolide Antibiotics.</title>
        <authorList>
            <person name="Kudo F."/>
            <person name="Kishikawa K."/>
            <person name="Tsuboi K."/>
            <person name="Kido T."/>
            <person name="Usui T."/>
            <person name="Hashimoto J."/>
            <person name="Shin-Ya K."/>
            <person name="Miyanaga A."/>
            <person name="Eguchi T."/>
        </authorList>
    </citation>
    <scope>NUCLEOTIDE SEQUENCE [LARGE SCALE GENOMIC DNA]</scope>
    <source>
        <strain evidence="5 6">A-8890</strain>
    </source>
</reference>
<dbReference type="EMBL" id="AP018448">
    <property type="protein sequence ID" value="BBC30871.1"/>
    <property type="molecule type" value="Genomic_DNA"/>
</dbReference>
<gene>
    <name evidence="5" type="ORF">SGFS_021650</name>
</gene>
<dbReference type="Pfam" id="PF00440">
    <property type="entry name" value="TetR_N"/>
    <property type="match status" value="1"/>
</dbReference>
<feature type="DNA-binding region" description="H-T-H motif" evidence="2">
    <location>
        <begin position="64"/>
        <end position="83"/>
    </location>
</feature>
<evidence type="ECO:0000256" key="1">
    <source>
        <dbReference type="ARBA" id="ARBA00023125"/>
    </source>
</evidence>
<protein>
    <recommendedName>
        <fullName evidence="4">HTH tetR-type domain-containing protein</fullName>
    </recommendedName>
</protein>
<dbReference type="PANTHER" id="PTHR30055:SF226">
    <property type="entry name" value="HTH-TYPE TRANSCRIPTIONAL REGULATOR PKSA"/>
    <property type="match status" value="1"/>
</dbReference>
<keyword evidence="1 2" id="KW-0238">DNA-binding</keyword>
<proteinExistence type="predicted"/>
<feature type="compositionally biased region" description="Polar residues" evidence="3">
    <location>
        <begin position="18"/>
        <end position="30"/>
    </location>
</feature>
<dbReference type="PANTHER" id="PTHR30055">
    <property type="entry name" value="HTH-TYPE TRANSCRIPTIONAL REGULATOR RUTR"/>
    <property type="match status" value="1"/>
</dbReference>
<evidence type="ECO:0000256" key="2">
    <source>
        <dbReference type="PROSITE-ProRule" id="PRU00335"/>
    </source>
</evidence>
<dbReference type="Gene3D" id="1.10.357.10">
    <property type="entry name" value="Tetracycline Repressor, domain 2"/>
    <property type="match status" value="1"/>
</dbReference>
<sequence length="242" mass="26124">MCDPATAAACLSAPSRMNGVTSSARRSTQPVARAPKQERSQKSFDRVLDSSLELLAERGYAGFALTEVSRRSGVSTGSIYVRVDGKDDLLRAAQERFLEKMAGEHARLTDPERYEGKNLVQVVGELVSGLATMLLRNARVLGAFQQRAVSDPLVARAGKASYMDLVGRFSQLLLGHRDEIAHSDPEHAVVSCFQVAYATLARTLALDVSQDAAEDHELAAITEDLGLMCIAFLTWPGGDATN</sequence>
<dbReference type="PRINTS" id="PR00455">
    <property type="entry name" value="HTHTETR"/>
</dbReference>
<organism evidence="5 6">
    <name type="scientific">Streptomyces graminofaciens</name>
    <dbReference type="NCBI Taxonomy" id="68212"/>
    <lineage>
        <taxon>Bacteria</taxon>
        <taxon>Bacillati</taxon>
        <taxon>Actinomycetota</taxon>
        <taxon>Actinomycetes</taxon>
        <taxon>Kitasatosporales</taxon>
        <taxon>Streptomycetaceae</taxon>
        <taxon>Streptomyces</taxon>
    </lineage>
</organism>
<evidence type="ECO:0000313" key="6">
    <source>
        <dbReference type="Proteomes" id="UP001321542"/>
    </source>
</evidence>
<dbReference type="InterPro" id="IPR001647">
    <property type="entry name" value="HTH_TetR"/>
</dbReference>
<dbReference type="SUPFAM" id="SSF46689">
    <property type="entry name" value="Homeodomain-like"/>
    <property type="match status" value="1"/>
</dbReference>
<dbReference type="Proteomes" id="UP001321542">
    <property type="component" value="Chromosome"/>
</dbReference>
<feature type="domain" description="HTH tetR-type" evidence="4">
    <location>
        <begin position="41"/>
        <end position="101"/>
    </location>
</feature>
<feature type="region of interest" description="Disordered" evidence="3">
    <location>
        <begin position="16"/>
        <end position="44"/>
    </location>
</feature>
<dbReference type="InterPro" id="IPR009057">
    <property type="entry name" value="Homeodomain-like_sf"/>
</dbReference>
<evidence type="ECO:0000256" key="3">
    <source>
        <dbReference type="SAM" id="MobiDB-lite"/>
    </source>
</evidence>
<keyword evidence="6" id="KW-1185">Reference proteome</keyword>
<dbReference type="InterPro" id="IPR050109">
    <property type="entry name" value="HTH-type_TetR-like_transc_reg"/>
</dbReference>
<evidence type="ECO:0000259" key="4">
    <source>
        <dbReference type="PROSITE" id="PS50977"/>
    </source>
</evidence>
<accession>A0ABN5VCH5</accession>